<keyword evidence="1" id="KW-0732">Signal</keyword>
<proteinExistence type="predicted"/>
<protein>
    <recommendedName>
        <fullName evidence="4">EGF-like domain-containing protein</fullName>
    </recommendedName>
</protein>
<comment type="caution">
    <text evidence="2">The sequence shown here is derived from an EMBL/GenBank/DDBJ whole genome shotgun (WGS) entry which is preliminary data.</text>
</comment>
<feature type="chain" id="PRO_5015577353" description="EGF-like domain-containing protein" evidence="1">
    <location>
        <begin position="19"/>
        <end position="102"/>
    </location>
</feature>
<gene>
    <name evidence="2" type="ORF">TPAR_00530</name>
</gene>
<dbReference type="Proteomes" id="UP000237481">
    <property type="component" value="Unassembled WGS sequence"/>
</dbReference>
<dbReference type="AlphaFoldDB" id="A0A2S4LA40"/>
<evidence type="ECO:0008006" key="4">
    <source>
        <dbReference type="Google" id="ProtNLM"/>
    </source>
</evidence>
<reference evidence="2 3" key="1">
    <citation type="submission" date="2018-01" db="EMBL/GenBank/DDBJ databases">
        <title>Harnessing the power of phylogenomics to disentangle the directionality and signatures of interkingdom host jumping in the parasitic fungal genus Tolypocladium.</title>
        <authorList>
            <person name="Quandt C.A."/>
            <person name="Patterson W."/>
            <person name="Spatafora J.W."/>
        </authorList>
    </citation>
    <scope>NUCLEOTIDE SEQUENCE [LARGE SCALE GENOMIC DNA]</scope>
    <source>
        <strain evidence="2 3">NRBC 100945</strain>
    </source>
</reference>
<evidence type="ECO:0000313" key="2">
    <source>
        <dbReference type="EMBL" id="POR39277.1"/>
    </source>
</evidence>
<evidence type="ECO:0000256" key="1">
    <source>
        <dbReference type="SAM" id="SignalP"/>
    </source>
</evidence>
<feature type="signal peptide" evidence="1">
    <location>
        <begin position="1"/>
        <end position="18"/>
    </location>
</feature>
<dbReference type="OrthoDB" id="5232040at2759"/>
<accession>A0A2S4LA40</accession>
<name>A0A2S4LA40_9HYPO</name>
<evidence type="ECO:0000313" key="3">
    <source>
        <dbReference type="Proteomes" id="UP000237481"/>
    </source>
</evidence>
<organism evidence="2 3">
    <name type="scientific">Tolypocladium paradoxum</name>
    <dbReference type="NCBI Taxonomy" id="94208"/>
    <lineage>
        <taxon>Eukaryota</taxon>
        <taxon>Fungi</taxon>
        <taxon>Dikarya</taxon>
        <taxon>Ascomycota</taxon>
        <taxon>Pezizomycotina</taxon>
        <taxon>Sordariomycetes</taxon>
        <taxon>Hypocreomycetidae</taxon>
        <taxon>Hypocreales</taxon>
        <taxon>Ophiocordycipitaceae</taxon>
        <taxon>Tolypocladium</taxon>
    </lineage>
</organism>
<sequence>MKASIFASFVLGIIAVGAMPSADVETFVDDDGNTYVGADKASLALRGLEARCNCAVGGTCVLPGGNCVPGRCQCMGDYGCWSCKGGRMQCQPDPRDGKSCWT</sequence>
<keyword evidence="3" id="KW-1185">Reference proteome</keyword>
<dbReference type="EMBL" id="PKSG01000049">
    <property type="protein sequence ID" value="POR39277.1"/>
    <property type="molecule type" value="Genomic_DNA"/>
</dbReference>